<sequence>MKKGLRPIDERRPYLFAGGDVRKFLKDHNKPRQPTGFGEIFCVACKRPTEPAGAVADFFPLSPTNGNIVGRCPKCSRRIFQRIRKNEIARKFSNLTVRYEDADVPVCAEAEPLRTEPSDEEGS</sequence>
<gene>
    <name evidence="1" type="ORF">AAW00_07265</name>
</gene>
<evidence type="ECO:0000313" key="2">
    <source>
        <dbReference type="Proteomes" id="UP000053464"/>
    </source>
</evidence>
<comment type="caution">
    <text evidence="1">The sequence shown here is derived from an EMBL/GenBank/DDBJ whole genome shotgun (WGS) entry which is preliminary data.</text>
</comment>
<dbReference type="PATRIC" id="fig|1581420.6.peg.1480"/>
<protein>
    <submittedName>
        <fullName evidence="1">Uncharacterized protein</fullName>
    </submittedName>
</protein>
<organism evidence="1 2">
    <name type="scientific">Aurantiacibacter luteus</name>
    <dbReference type="NCBI Taxonomy" id="1581420"/>
    <lineage>
        <taxon>Bacteria</taxon>
        <taxon>Pseudomonadati</taxon>
        <taxon>Pseudomonadota</taxon>
        <taxon>Alphaproteobacteria</taxon>
        <taxon>Sphingomonadales</taxon>
        <taxon>Erythrobacteraceae</taxon>
        <taxon>Aurantiacibacter</taxon>
    </lineage>
</organism>
<keyword evidence="2" id="KW-1185">Reference proteome</keyword>
<dbReference type="AlphaFoldDB" id="A0A0G9MXT7"/>
<dbReference type="STRING" id="1581420.AAW00_07265"/>
<accession>A0A0G9MXT7</accession>
<name>A0A0G9MXT7_9SPHN</name>
<dbReference type="Proteomes" id="UP000053464">
    <property type="component" value="Unassembled WGS sequence"/>
</dbReference>
<evidence type="ECO:0000313" key="1">
    <source>
        <dbReference type="EMBL" id="KLE34083.1"/>
    </source>
</evidence>
<proteinExistence type="predicted"/>
<dbReference type="EMBL" id="LBHB01000002">
    <property type="protein sequence ID" value="KLE34083.1"/>
    <property type="molecule type" value="Genomic_DNA"/>
</dbReference>
<reference evidence="1 2" key="1">
    <citation type="submission" date="2015-04" db="EMBL/GenBank/DDBJ databases">
        <title>The draft genome sequence of Erythrobacter luteus KA37.</title>
        <authorList>
            <person name="Zhuang L."/>
            <person name="Liu Y."/>
            <person name="Shao Z."/>
        </authorList>
    </citation>
    <scope>NUCLEOTIDE SEQUENCE [LARGE SCALE GENOMIC DNA]</scope>
    <source>
        <strain evidence="1 2">KA37</strain>
    </source>
</reference>